<dbReference type="AlphaFoldDB" id="F1ZBK4"/>
<dbReference type="STRING" id="983920.Y88_3242"/>
<comment type="caution">
    <text evidence="1">The sequence shown here is derived from an EMBL/GenBank/DDBJ whole genome shotgun (WGS) entry which is preliminary data.</text>
</comment>
<evidence type="ECO:0000313" key="1">
    <source>
        <dbReference type="EMBL" id="EGD57912.1"/>
    </source>
</evidence>
<evidence type="ECO:0000313" key="2">
    <source>
        <dbReference type="Proteomes" id="UP000004728"/>
    </source>
</evidence>
<protein>
    <submittedName>
        <fullName evidence="1">Uncharacterized protein</fullName>
    </submittedName>
</protein>
<accession>F1ZBK4</accession>
<keyword evidence="2" id="KW-1185">Reference proteome</keyword>
<proteinExistence type="predicted"/>
<dbReference type="HOGENOM" id="CLU_3170878_0_0_5"/>
<gene>
    <name evidence="1" type="ORF">Y88_3242</name>
</gene>
<dbReference type="InParanoid" id="F1ZBK4"/>
<sequence length="47" mass="6033">MWLFSHTRRWIKFPCRFDHFGPRQRFCAFRMTAWRPSRLRHRNRIGL</sequence>
<organism evidence="1 2">
    <name type="scientific">Novosphingobium nitrogenifigens DSM 19370</name>
    <dbReference type="NCBI Taxonomy" id="983920"/>
    <lineage>
        <taxon>Bacteria</taxon>
        <taxon>Pseudomonadati</taxon>
        <taxon>Pseudomonadota</taxon>
        <taxon>Alphaproteobacteria</taxon>
        <taxon>Sphingomonadales</taxon>
        <taxon>Sphingomonadaceae</taxon>
        <taxon>Novosphingobium</taxon>
    </lineage>
</organism>
<reference evidence="1 2" key="1">
    <citation type="journal article" date="2012" name="J. Bacteriol.">
        <title>Draft Genome Sequence of Novosphingobium nitrogenifigens Y88T.</title>
        <authorList>
            <person name="Strabala T.J."/>
            <person name="Macdonald L."/>
            <person name="Liu V."/>
            <person name="Smit A.M."/>
        </authorList>
    </citation>
    <scope>NUCLEOTIDE SEQUENCE [LARGE SCALE GENOMIC DNA]</scope>
    <source>
        <strain evidence="1 2">DSM 19370</strain>
    </source>
</reference>
<name>F1ZBK4_9SPHN</name>
<dbReference type="Proteomes" id="UP000004728">
    <property type="component" value="Unassembled WGS sequence"/>
</dbReference>
<dbReference type="EMBL" id="AEWJ01000051">
    <property type="protein sequence ID" value="EGD57912.1"/>
    <property type="molecule type" value="Genomic_DNA"/>
</dbReference>